<dbReference type="AlphaFoldDB" id="A0AAD8A3Z9"/>
<reference evidence="2" key="2">
    <citation type="submission" date="2023-05" db="EMBL/GenBank/DDBJ databases">
        <authorList>
            <person name="Fouks B."/>
        </authorList>
    </citation>
    <scope>NUCLEOTIDE SEQUENCE</scope>
    <source>
        <strain evidence="2">Stay&amp;Tobe</strain>
        <tissue evidence="2">Testes</tissue>
    </source>
</reference>
<name>A0AAD8A3Z9_DIPPU</name>
<feature type="non-terminal residue" evidence="2">
    <location>
        <position position="1"/>
    </location>
</feature>
<evidence type="ECO:0000313" key="2">
    <source>
        <dbReference type="EMBL" id="KAJ9592220.1"/>
    </source>
</evidence>
<feature type="non-terminal residue" evidence="2">
    <location>
        <position position="188"/>
    </location>
</feature>
<sequence>EIKTALGFTWTKLQRWKCNYLQVSLKDEDNLFQIVSWVLVNLPPPYTNNSGILECLLLLAIFTRKLTSGLRKTCKDIQEAVKENESTDMSLVEDSTTTEQMASFSDPSREAPGESQTNRRNKNTKKFYGRYSAQKESLHHGGSGGSGNPLDGRWYRDQRKTYYSYPQMKSILHVLKLSELFNSSIECG</sequence>
<dbReference type="Proteomes" id="UP001233999">
    <property type="component" value="Unassembled WGS sequence"/>
</dbReference>
<keyword evidence="3" id="KW-1185">Reference proteome</keyword>
<feature type="region of interest" description="Disordered" evidence="1">
    <location>
        <begin position="85"/>
        <end position="125"/>
    </location>
</feature>
<evidence type="ECO:0000256" key="1">
    <source>
        <dbReference type="SAM" id="MobiDB-lite"/>
    </source>
</evidence>
<organism evidence="2 3">
    <name type="scientific">Diploptera punctata</name>
    <name type="common">Pacific beetle cockroach</name>
    <dbReference type="NCBI Taxonomy" id="6984"/>
    <lineage>
        <taxon>Eukaryota</taxon>
        <taxon>Metazoa</taxon>
        <taxon>Ecdysozoa</taxon>
        <taxon>Arthropoda</taxon>
        <taxon>Hexapoda</taxon>
        <taxon>Insecta</taxon>
        <taxon>Pterygota</taxon>
        <taxon>Neoptera</taxon>
        <taxon>Polyneoptera</taxon>
        <taxon>Dictyoptera</taxon>
        <taxon>Blattodea</taxon>
        <taxon>Blaberoidea</taxon>
        <taxon>Blaberidae</taxon>
        <taxon>Diplopterinae</taxon>
        <taxon>Diploptera</taxon>
    </lineage>
</organism>
<accession>A0AAD8A3Z9</accession>
<protein>
    <submittedName>
        <fullName evidence="2">Uncharacterized protein</fullName>
    </submittedName>
</protein>
<dbReference type="EMBL" id="JASPKZ010003843">
    <property type="protein sequence ID" value="KAJ9592220.1"/>
    <property type="molecule type" value="Genomic_DNA"/>
</dbReference>
<reference evidence="2" key="1">
    <citation type="journal article" date="2023" name="IScience">
        <title>Live-bearing cockroach genome reveals convergent evolutionary mechanisms linked to viviparity in insects and beyond.</title>
        <authorList>
            <person name="Fouks B."/>
            <person name="Harrison M.C."/>
            <person name="Mikhailova A.A."/>
            <person name="Marchal E."/>
            <person name="English S."/>
            <person name="Carruthers M."/>
            <person name="Jennings E.C."/>
            <person name="Chiamaka E.L."/>
            <person name="Frigard R.A."/>
            <person name="Pippel M."/>
            <person name="Attardo G.M."/>
            <person name="Benoit J.B."/>
            <person name="Bornberg-Bauer E."/>
            <person name="Tobe S.S."/>
        </authorList>
    </citation>
    <scope>NUCLEOTIDE SEQUENCE</scope>
    <source>
        <strain evidence="2">Stay&amp;Tobe</strain>
    </source>
</reference>
<feature type="compositionally biased region" description="Polar residues" evidence="1">
    <location>
        <begin position="87"/>
        <end position="106"/>
    </location>
</feature>
<proteinExistence type="predicted"/>
<gene>
    <name evidence="2" type="ORF">L9F63_001221</name>
</gene>
<evidence type="ECO:0000313" key="3">
    <source>
        <dbReference type="Proteomes" id="UP001233999"/>
    </source>
</evidence>
<comment type="caution">
    <text evidence="2">The sequence shown here is derived from an EMBL/GenBank/DDBJ whole genome shotgun (WGS) entry which is preliminary data.</text>
</comment>